<evidence type="ECO:0000313" key="11">
    <source>
        <dbReference type="Proteomes" id="UP000011083"/>
    </source>
</evidence>
<evidence type="ECO:0000256" key="7">
    <source>
        <dbReference type="PROSITE-ProRule" id="PRU00104"/>
    </source>
</evidence>
<feature type="active site" description="Glycyl thioester intermediate" evidence="7">
    <location>
        <position position="1065"/>
    </location>
</feature>
<evidence type="ECO:0000256" key="1">
    <source>
        <dbReference type="ARBA" id="ARBA00000885"/>
    </source>
</evidence>
<dbReference type="GO" id="GO:0061630">
    <property type="term" value="F:ubiquitin protein ligase activity"/>
    <property type="evidence" value="ECO:0007669"/>
    <property type="project" value="UniProtKB-EC"/>
</dbReference>
<dbReference type="InterPro" id="IPR044611">
    <property type="entry name" value="E3A/B/C-like"/>
</dbReference>
<name>L8H3L8_ACACF</name>
<keyword evidence="11" id="KW-1185">Reference proteome</keyword>
<sequence>MEALARRYFLQLTQGCGNPECTNKFCVSCKGGVRLTPEQAKVWSVQLAARPRRYLCVGEEEGQPSVAKRLFPPSALKNVNLGLPFSLPSKELPAVSASPSSPSSPSSPAKPAQGASSTTSPPLSSRFSSSSATSTTSTSSTSSPASMTSPFAFSSSLSPVKPTQFLFSVVSKSTPFSALFSNVVTPEEGNTFIIHSWSPKKNQGSPLPGPSHGVFLRRTNWTTWAHEDEIVVTSLSLELIKQLVEAAKEGDIGKLKEIIRDGFSDSYVLNNSFLKKLELTDDEDISVVDLEAAAEAYRLIIALERAPILHTLENATELVVSRLALRKQSIACPKDLRQVMILLENPLVLHGESYGGISPLRKLAQTIVGLPPHLQRTLTRWFTLYSEKKFAELIDILHSFINAHMHQQHTRVHDSVLHHGITLLRFLYEANQSTGRVSYTSFYNDAVCEKVNIKDDYRKWMQLRHADVLEERKKDLFNDIESAPSRPAEGSTPEGRKEMVADDEAVDERAPEYATWVSEDSQSDSSPAETRATTDAFRNHAMPDEEHGRRVEVHVDEVQSNEERGSKARVRSFAEEEALSNTSHQRRAAREEKGKEKVGEDQSEYEREKNENESESEEGNERRRDEQPSDHESDAAVTEGEEAEETDQEAKRRRKRKEKRRARSFLDNTDAQLTKTEFFFCDYPFLLDPTTKARIMHIDAAMQMSYEVEDAIAKLSFLGMLKEQSLPLFIPASIQRTAVPHLILEIRRQELIADTLAQVSAKLRDLKKPLKVKFVGEEGIDQGGVQKEFFQLIVEEIFDPKFGETVISSQLRPSMFSYDEETRRVWFNPFSLETEKQYQLIGMILGLAIYNGVILDLHLPVVVYKKLLGHTPTFADLKELRPMLAKGIQQLLDYDGDDVEDVFCLTFQTEHDTFGERVVYDLKPGGEDIPVTNANRKEYVDLYVKYLLEDSIAPQFKAFALGFETVCGGPLFRGEELEQLICGSADLDFNELEKIAVYLDGYHPQHPTIRAFWEVVHELSVEQKKYLLAFVTGSDRVPIKGISKLTFIIQRNGPDTDRLPTSFTCFSRLLLPEYASKEKLEKMLTTAIDNARGFGLC</sequence>
<feature type="compositionally biased region" description="Basic residues" evidence="8">
    <location>
        <begin position="651"/>
        <end position="662"/>
    </location>
</feature>
<feature type="compositionally biased region" description="Basic and acidic residues" evidence="8">
    <location>
        <begin position="540"/>
        <end position="566"/>
    </location>
</feature>
<dbReference type="OrthoDB" id="8068875at2759"/>
<gene>
    <name evidence="10" type="ORF">ACA1_133450</name>
</gene>
<dbReference type="PROSITE" id="PS50237">
    <property type="entry name" value="HECT"/>
    <property type="match status" value="1"/>
</dbReference>
<evidence type="ECO:0000256" key="3">
    <source>
        <dbReference type="ARBA" id="ARBA00012485"/>
    </source>
</evidence>
<keyword evidence="5 10" id="KW-0808">Transferase</keyword>
<dbReference type="SUPFAM" id="SSF56204">
    <property type="entry name" value="Hect, E3 ligase catalytic domain"/>
    <property type="match status" value="1"/>
</dbReference>
<keyword evidence="6 7" id="KW-0833">Ubl conjugation pathway</keyword>
<dbReference type="GO" id="GO:0000209">
    <property type="term" value="P:protein polyubiquitination"/>
    <property type="evidence" value="ECO:0007669"/>
    <property type="project" value="InterPro"/>
</dbReference>
<feature type="compositionally biased region" description="Basic and acidic residues" evidence="8">
    <location>
        <begin position="619"/>
        <end position="634"/>
    </location>
</feature>
<dbReference type="Gene3D" id="6.10.130.10">
    <property type="entry name" value="Ubiquitin-protein ligase E3A, N-terminal zinc-binding domain (AZUL)"/>
    <property type="match status" value="1"/>
</dbReference>
<dbReference type="InterPro" id="IPR035983">
    <property type="entry name" value="Hect_E3_ubiquitin_ligase"/>
</dbReference>
<evidence type="ECO:0000256" key="4">
    <source>
        <dbReference type="ARBA" id="ARBA00022490"/>
    </source>
</evidence>
<feature type="region of interest" description="Disordered" evidence="8">
    <location>
        <begin position="478"/>
        <end position="510"/>
    </location>
</feature>
<dbReference type="EMBL" id="KB007930">
    <property type="protein sequence ID" value="ELR19832.1"/>
    <property type="molecule type" value="Genomic_DNA"/>
</dbReference>
<comment type="subcellular location">
    <subcellularLocation>
        <location evidence="2">Cytoplasm</location>
    </subcellularLocation>
</comment>
<evidence type="ECO:0000256" key="8">
    <source>
        <dbReference type="SAM" id="MobiDB-lite"/>
    </source>
</evidence>
<feature type="region of interest" description="Disordered" evidence="8">
    <location>
        <begin position="540"/>
        <end position="662"/>
    </location>
</feature>
<comment type="catalytic activity">
    <reaction evidence="1">
        <text>S-ubiquitinyl-[E2 ubiquitin-conjugating enzyme]-L-cysteine + [acceptor protein]-L-lysine = [E2 ubiquitin-conjugating enzyme]-L-cysteine + N(6)-ubiquitinyl-[acceptor protein]-L-lysine.</text>
        <dbReference type="EC" id="2.3.2.26"/>
    </reaction>
</comment>
<accession>L8H3L8</accession>
<dbReference type="AlphaFoldDB" id="L8H3L8"/>
<dbReference type="Pfam" id="PF00632">
    <property type="entry name" value="HECT"/>
    <property type="match status" value="1"/>
</dbReference>
<dbReference type="VEuPathDB" id="AmoebaDB:ACA1_133450"/>
<evidence type="ECO:0000256" key="6">
    <source>
        <dbReference type="ARBA" id="ARBA00022786"/>
    </source>
</evidence>
<dbReference type="EC" id="2.3.2.26" evidence="3"/>
<dbReference type="CDD" id="cd00078">
    <property type="entry name" value="HECTc"/>
    <property type="match status" value="1"/>
</dbReference>
<dbReference type="STRING" id="1257118.L8H3L8"/>
<dbReference type="FunFam" id="3.30.2160.10:FF:000004">
    <property type="entry name" value="probable E3 ubiquitin-protein ligase HERC4 isoform X1"/>
    <property type="match status" value="1"/>
</dbReference>
<dbReference type="Gene3D" id="3.30.2410.10">
    <property type="entry name" value="Hect, E3 ligase catalytic domain"/>
    <property type="match status" value="1"/>
</dbReference>
<dbReference type="KEGG" id="acan:ACA1_133450"/>
<evidence type="ECO:0000313" key="10">
    <source>
        <dbReference type="EMBL" id="ELR19832.1"/>
    </source>
</evidence>
<dbReference type="Gene3D" id="3.30.2160.10">
    <property type="entry name" value="Hect, E3 ligase catalytic domain"/>
    <property type="match status" value="1"/>
</dbReference>
<proteinExistence type="predicted"/>
<feature type="domain" description="HECT" evidence="9">
    <location>
        <begin position="762"/>
        <end position="1097"/>
    </location>
</feature>
<dbReference type="SMART" id="SM00119">
    <property type="entry name" value="HECTc"/>
    <property type="match status" value="1"/>
</dbReference>
<dbReference type="InterPro" id="IPR000569">
    <property type="entry name" value="HECT_dom"/>
</dbReference>
<dbReference type="Proteomes" id="UP000011083">
    <property type="component" value="Unassembled WGS sequence"/>
</dbReference>
<dbReference type="InterPro" id="IPR042556">
    <property type="entry name" value="AZUL_sf"/>
</dbReference>
<dbReference type="Gene3D" id="3.90.1750.10">
    <property type="entry name" value="Hect, E3 ligase catalytic domains"/>
    <property type="match status" value="1"/>
</dbReference>
<dbReference type="Pfam" id="PF16558">
    <property type="entry name" value="AZUL"/>
    <property type="match status" value="1"/>
</dbReference>
<evidence type="ECO:0000256" key="2">
    <source>
        <dbReference type="ARBA" id="ARBA00004496"/>
    </source>
</evidence>
<protein>
    <recommendedName>
        <fullName evidence="3">HECT-type E3 ubiquitin transferase</fullName>
        <ecNumber evidence="3">2.3.2.26</ecNumber>
    </recommendedName>
</protein>
<dbReference type="RefSeq" id="XP_004341932.1">
    <property type="nucleotide sequence ID" value="XM_004341884.1"/>
</dbReference>
<dbReference type="PANTHER" id="PTHR45700:SF8">
    <property type="entry name" value="HECT-TYPE E3 UBIQUITIN TRANSFERASE"/>
    <property type="match status" value="1"/>
</dbReference>
<keyword evidence="4" id="KW-0963">Cytoplasm</keyword>
<dbReference type="GeneID" id="14920664"/>
<feature type="compositionally biased region" description="Basic and acidic residues" evidence="8">
    <location>
        <begin position="588"/>
        <end position="612"/>
    </location>
</feature>
<evidence type="ECO:0000256" key="5">
    <source>
        <dbReference type="ARBA" id="ARBA00022679"/>
    </source>
</evidence>
<dbReference type="PANTHER" id="PTHR45700">
    <property type="entry name" value="UBIQUITIN-PROTEIN LIGASE E3C"/>
    <property type="match status" value="1"/>
</dbReference>
<evidence type="ECO:0000259" key="9">
    <source>
        <dbReference type="PROSITE" id="PS50237"/>
    </source>
</evidence>
<reference evidence="10 11" key="1">
    <citation type="journal article" date="2013" name="Genome Biol.">
        <title>Genome of Acanthamoeba castellanii highlights extensive lateral gene transfer and early evolution of tyrosine kinase signaling.</title>
        <authorList>
            <person name="Clarke M."/>
            <person name="Lohan A.J."/>
            <person name="Liu B."/>
            <person name="Lagkouvardos I."/>
            <person name="Roy S."/>
            <person name="Zafar N."/>
            <person name="Bertelli C."/>
            <person name="Schilde C."/>
            <person name="Kianianmomeni A."/>
            <person name="Burglin T.R."/>
            <person name="Frech C."/>
            <person name="Turcotte B."/>
            <person name="Kopec K.O."/>
            <person name="Synnott J.M."/>
            <person name="Choo C."/>
            <person name="Paponov I."/>
            <person name="Finkler A."/>
            <person name="Soon Heng Tan C."/>
            <person name="Hutchins A.P."/>
            <person name="Weinmeier T."/>
            <person name="Rattei T."/>
            <person name="Chu J.S."/>
            <person name="Gimenez G."/>
            <person name="Irimia M."/>
            <person name="Rigden D.J."/>
            <person name="Fitzpatrick D.A."/>
            <person name="Lorenzo-Morales J."/>
            <person name="Bateman A."/>
            <person name="Chiu C.H."/>
            <person name="Tang P."/>
            <person name="Hegemann P."/>
            <person name="Fromm H."/>
            <person name="Raoult D."/>
            <person name="Greub G."/>
            <person name="Miranda-Saavedra D."/>
            <person name="Chen N."/>
            <person name="Nash P."/>
            <person name="Ginger M.L."/>
            <person name="Horn M."/>
            <person name="Schaap P."/>
            <person name="Caler L."/>
            <person name="Loftus B."/>
        </authorList>
    </citation>
    <scope>NUCLEOTIDE SEQUENCE [LARGE SCALE GENOMIC DNA]</scope>
    <source>
        <strain evidence="10 11">Neff</strain>
    </source>
</reference>
<dbReference type="InterPro" id="IPR032353">
    <property type="entry name" value="AZUL"/>
</dbReference>
<dbReference type="GO" id="GO:0005737">
    <property type="term" value="C:cytoplasm"/>
    <property type="evidence" value="ECO:0007669"/>
    <property type="project" value="UniProtKB-SubCell"/>
</dbReference>
<organism evidence="10 11">
    <name type="scientific">Acanthamoeba castellanii (strain ATCC 30010 / Neff)</name>
    <dbReference type="NCBI Taxonomy" id="1257118"/>
    <lineage>
        <taxon>Eukaryota</taxon>
        <taxon>Amoebozoa</taxon>
        <taxon>Discosea</taxon>
        <taxon>Longamoebia</taxon>
        <taxon>Centramoebida</taxon>
        <taxon>Acanthamoebidae</taxon>
        <taxon>Acanthamoeba</taxon>
    </lineage>
</organism>
<feature type="region of interest" description="Disordered" evidence="8">
    <location>
        <begin position="94"/>
        <end position="146"/>
    </location>
</feature>
<dbReference type="FunFam" id="3.30.2410.10:FF:000003">
    <property type="entry name" value="probable E3 ubiquitin-protein ligase HERC4 isoform X1"/>
    <property type="match status" value="1"/>
</dbReference>